<comment type="caution">
    <text evidence="4">The sequence shown here is derived from an EMBL/GenBank/DDBJ whole genome shotgun (WGS) entry which is preliminary data.</text>
</comment>
<reference evidence="4 5" key="1">
    <citation type="submission" date="2018-10" db="EMBL/GenBank/DDBJ databases">
        <title>Genomic Encyclopedia of Archaeal and Bacterial Type Strains, Phase II (KMG-II): from individual species to whole genera.</title>
        <authorList>
            <person name="Goeker M."/>
        </authorList>
    </citation>
    <scope>NUCLEOTIDE SEQUENCE [LARGE SCALE GENOMIC DNA]</scope>
    <source>
        <strain evidence="4 5">DSM 23424</strain>
    </source>
</reference>
<evidence type="ECO:0000313" key="5">
    <source>
        <dbReference type="Proteomes" id="UP000271339"/>
    </source>
</evidence>
<dbReference type="Proteomes" id="UP000271339">
    <property type="component" value="Unassembled WGS sequence"/>
</dbReference>
<dbReference type="EMBL" id="REFC01000011">
    <property type="protein sequence ID" value="RMA66157.1"/>
    <property type="molecule type" value="Genomic_DNA"/>
</dbReference>
<dbReference type="Pfam" id="PF07494">
    <property type="entry name" value="Reg_prop"/>
    <property type="match status" value="1"/>
</dbReference>
<evidence type="ECO:0000256" key="2">
    <source>
        <dbReference type="SAM" id="SignalP"/>
    </source>
</evidence>
<dbReference type="Pfam" id="PF21544">
    <property type="entry name" value="PorZ_N_b_propeller"/>
    <property type="match status" value="1"/>
</dbReference>
<evidence type="ECO:0000259" key="3">
    <source>
        <dbReference type="Pfam" id="PF21544"/>
    </source>
</evidence>
<keyword evidence="1 2" id="KW-0732">Signal</keyword>
<dbReference type="InterPro" id="IPR048954">
    <property type="entry name" value="PorZ_N"/>
</dbReference>
<evidence type="ECO:0000313" key="4">
    <source>
        <dbReference type="EMBL" id="RMA66157.1"/>
    </source>
</evidence>
<dbReference type="InterPro" id="IPR011110">
    <property type="entry name" value="Reg_prop"/>
</dbReference>
<proteinExistence type="predicted"/>
<feature type="signal peptide" evidence="2">
    <location>
        <begin position="1"/>
        <end position="19"/>
    </location>
</feature>
<dbReference type="AlphaFoldDB" id="A0A3L9Z2C7"/>
<organism evidence="4 5">
    <name type="scientific">Ulvibacter antarcticus</name>
    <dbReference type="NCBI Taxonomy" id="442714"/>
    <lineage>
        <taxon>Bacteria</taxon>
        <taxon>Pseudomonadati</taxon>
        <taxon>Bacteroidota</taxon>
        <taxon>Flavobacteriia</taxon>
        <taxon>Flavobacteriales</taxon>
        <taxon>Flavobacteriaceae</taxon>
        <taxon>Ulvibacter</taxon>
    </lineage>
</organism>
<evidence type="ECO:0000256" key="1">
    <source>
        <dbReference type="ARBA" id="ARBA00022729"/>
    </source>
</evidence>
<gene>
    <name evidence="4" type="ORF">BXY75_0576</name>
</gene>
<dbReference type="InterPro" id="IPR015943">
    <property type="entry name" value="WD40/YVTN_repeat-like_dom_sf"/>
</dbReference>
<keyword evidence="5" id="KW-1185">Reference proteome</keyword>
<dbReference type="InterPro" id="IPR026444">
    <property type="entry name" value="Secre_tail"/>
</dbReference>
<accession>A0A3L9Z2C7</accession>
<feature type="domain" description="PorZ N-terminal beta-propeller" evidence="3">
    <location>
        <begin position="45"/>
        <end position="206"/>
    </location>
</feature>
<protein>
    <submittedName>
        <fullName evidence="4">Putative secreted protein (Por secretion system target)</fullName>
    </submittedName>
</protein>
<dbReference type="RefSeq" id="WP_121906170.1">
    <property type="nucleotide sequence ID" value="NZ_REFC01000011.1"/>
</dbReference>
<dbReference type="SUPFAM" id="SSF63829">
    <property type="entry name" value="Calcium-dependent phosphotriesterase"/>
    <property type="match status" value="2"/>
</dbReference>
<dbReference type="Gene3D" id="2.130.10.10">
    <property type="entry name" value="YVTN repeat-like/Quinoprotein amine dehydrogenase"/>
    <property type="match status" value="2"/>
</dbReference>
<feature type="chain" id="PRO_5018288630" evidence="2">
    <location>
        <begin position="20"/>
        <end position="763"/>
    </location>
</feature>
<dbReference type="NCBIfam" id="TIGR04183">
    <property type="entry name" value="Por_Secre_tail"/>
    <property type="match status" value="1"/>
</dbReference>
<dbReference type="OrthoDB" id="9807410at2"/>
<sequence length="763" mass="83355">MKHLVTIIMILTAATFLQAQNFEDLWTGHFSYVSVKSISQGNDKIYVASENAIFTYDLSTQEVSTISTVNGLSGELISTIYYSEANSVLVIGYENGLMEVVIDDEENILTVVDIFDKANIPPDRKNINHFNEYNNNLYISTEYGISVFDLAALEFGDTYFIGDLGGQIDISQTTVEEPYIFASTSNNGIKRALVEDDDLIDYQSWEPIVPSGGFTGVQNLNGELYVANTVNQVARMTIDGTLNNVENFPSNIVEFNSNGIYLTIATASTIKAFTAGYVQVAAVNNLPEFDYELQSGFAFNQMMYLGTTENGILAVPFGTNTAEQILPDGPLFNNSFAIDASAGQLWTAYGDVDVGYDPSPPVFKGISNLRDGAWNNITYSELFAEVGRINELVYVTINPQAPNEVYFSSYSNGLLKVDGLDVFTLFNESNGLSLPFNAAAGIRIYGSDFDRQGNLWFVQSLLKEGLIKMSPGGQFQMIDLTPIIINESEQALSDVAVSREGNVFFGSGESGLMGYNPNTNRFNRLEDGEGNGNIPLNSVRALSFDAQNRLWIGTARGLRVLFNVGGFFEPDAEIDAQPIIILEDGVPQELLFELFISDIETDGSNNKWIATSTSGVFQVSPNGQETLNRFTKSNSPLPSDVVLDITIDPFTGTVYFATLNGLVAFKGTATAPRDNLDEVYAFPNPVRPGFEGNVTIDGLTADANVKITDITGNLVFEQTSEGGSVLWDTTAFGKYKVASGVYLVLITTDDALETKVSKIMVIR</sequence>
<name>A0A3L9Z2C7_9FLAO</name>